<dbReference type="GO" id="GO:0005737">
    <property type="term" value="C:cytoplasm"/>
    <property type="evidence" value="ECO:0007669"/>
    <property type="project" value="TreeGrafter"/>
</dbReference>
<organism evidence="1">
    <name type="scientific">Blastocystis hominis</name>
    <dbReference type="NCBI Taxonomy" id="12968"/>
    <lineage>
        <taxon>Eukaryota</taxon>
        <taxon>Sar</taxon>
        <taxon>Stramenopiles</taxon>
        <taxon>Bigyra</taxon>
        <taxon>Opalozoa</taxon>
        <taxon>Opalinata</taxon>
        <taxon>Blastocystidae</taxon>
        <taxon>Blastocystis</taxon>
    </lineage>
</organism>
<dbReference type="InterPro" id="IPR035899">
    <property type="entry name" value="DBL_dom_sf"/>
</dbReference>
<name>D8M0R1_BLAHO</name>
<protein>
    <recommendedName>
        <fullName evidence="3">WW domain-containing protein</fullName>
    </recommendedName>
</protein>
<dbReference type="AlphaFoldDB" id="D8M0R1"/>
<evidence type="ECO:0000313" key="1">
    <source>
        <dbReference type="EMBL" id="CBK21650.2"/>
    </source>
</evidence>
<dbReference type="Proteomes" id="UP000008312">
    <property type="component" value="Unassembled WGS sequence"/>
</dbReference>
<dbReference type="GeneID" id="24919009"/>
<dbReference type="GO" id="GO:0005085">
    <property type="term" value="F:guanyl-nucleotide exchange factor activity"/>
    <property type="evidence" value="ECO:0007669"/>
    <property type="project" value="TreeGrafter"/>
</dbReference>
<gene>
    <name evidence="1" type="ORF">GSBLH_T00001782001</name>
</gene>
<accession>D8M0R1</accession>
<dbReference type="InterPro" id="IPR001202">
    <property type="entry name" value="WW_dom"/>
</dbReference>
<dbReference type="Gene3D" id="2.20.70.10">
    <property type="match status" value="1"/>
</dbReference>
<evidence type="ECO:0008006" key="3">
    <source>
        <dbReference type="Google" id="ProtNLM"/>
    </source>
</evidence>
<dbReference type="CDD" id="cd00201">
    <property type="entry name" value="WW"/>
    <property type="match status" value="1"/>
</dbReference>
<dbReference type="PANTHER" id="PTHR12673:SF159">
    <property type="entry name" value="LD03170P"/>
    <property type="match status" value="1"/>
</dbReference>
<proteinExistence type="predicted"/>
<sequence length="451" mass="52460">MQNAEKSVTYINELNSNDPFYKWVESRRWTKTEYRNSLADYFDRIVKHPGQIDLVFRNILKNTLDDDPCLEELNKQYAIFHKEIEKLDSCVETTKENELYLLQKRVEGNVPIVKPARKFITKGYFACIVPTKREIKDNLNYAISEVEQRMQFYMFNDILLYGKETNGKLYIRDYFYFVNSIVEIEENVITIQDYEKSVSFCELIRSDPQDLMNIKPITEWYDQIVKAIAEMQKRFRICSICNQNCEFNAELDEQIRTAHDMSPVKASKPGKDSLKAVLCRGCGRCICTKCMDMHADALKSAVDKTLYCVPCQIWNKRELASTEVYKAMSKDRVGAWVRAVGDIPSNKFYYNPTTKEVCWDVPAEGMEEYQKSSYLLMQSKFEPSKKNGMLLSYVTPDGKLYYYNTATDQVQWRTTVDTMGGVGTTYCCMNCGHESSTWFAVCNDCKKRSSL</sequence>
<keyword evidence="2" id="KW-1185">Reference proteome</keyword>
<dbReference type="OrthoDB" id="187617at2759"/>
<dbReference type="InterPro" id="IPR051092">
    <property type="entry name" value="FYVE_RhoGEF_PH"/>
</dbReference>
<dbReference type="InterPro" id="IPR011993">
    <property type="entry name" value="PH-like_dom_sf"/>
</dbReference>
<dbReference type="EMBL" id="FN668644">
    <property type="protein sequence ID" value="CBK21650.2"/>
    <property type="molecule type" value="Genomic_DNA"/>
</dbReference>
<dbReference type="Gene3D" id="2.30.29.30">
    <property type="entry name" value="Pleckstrin-homology domain (PH domain)/Phosphotyrosine-binding domain (PTB)"/>
    <property type="match status" value="1"/>
</dbReference>
<dbReference type="SUPFAM" id="SSF48065">
    <property type="entry name" value="DBL homology domain (DH-domain)"/>
    <property type="match status" value="1"/>
</dbReference>
<dbReference type="SUPFAM" id="SSF50729">
    <property type="entry name" value="PH domain-like"/>
    <property type="match status" value="1"/>
</dbReference>
<dbReference type="PANTHER" id="PTHR12673">
    <property type="entry name" value="FACIOGENITAL DYSPLASIA PROTEIN"/>
    <property type="match status" value="1"/>
</dbReference>
<dbReference type="RefSeq" id="XP_012895698.1">
    <property type="nucleotide sequence ID" value="XM_013040244.1"/>
</dbReference>
<reference evidence="1" key="1">
    <citation type="submission" date="2010-02" db="EMBL/GenBank/DDBJ databases">
        <title>Sequencing and annotation of the Blastocystis hominis genome.</title>
        <authorList>
            <person name="Wincker P."/>
        </authorList>
    </citation>
    <scope>NUCLEOTIDE SEQUENCE</scope>
    <source>
        <strain evidence="1">Singapore isolate B</strain>
    </source>
</reference>
<dbReference type="InParanoid" id="D8M0R1"/>
<evidence type="ECO:0000313" key="2">
    <source>
        <dbReference type="Proteomes" id="UP000008312"/>
    </source>
</evidence>